<dbReference type="Proteomes" id="UP001165065">
    <property type="component" value="Unassembled WGS sequence"/>
</dbReference>
<comment type="caution">
    <text evidence="3">The sequence shown here is derived from an EMBL/GenBank/DDBJ whole genome shotgun (WGS) entry which is preliminary data.</text>
</comment>
<keyword evidence="1" id="KW-0812">Transmembrane</keyword>
<evidence type="ECO:0000256" key="1">
    <source>
        <dbReference type="SAM" id="Phobius"/>
    </source>
</evidence>
<dbReference type="OrthoDB" id="17328at2759"/>
<feature type="chain" id="PRO_5040789679" evidence="2">
    <location>
        <begin position="18"/>
        <end position="296"/>
    </location>
</feature>
<dbReference type="AlphaFoldDB" id="A0A9W7L853"/>
<accession>A0A9W7L853</accession>
<keyword evidence="1" id="KW-0472">Membrane</keyword>
<dbReference type="Pfam" id="PF14808">
    <property type="entry name" value="TMEM164"/>
    <property type="match status" value="1"/>
</dbReference>
<protein>
    <submittedName>
        <fullName evidence="3">Uncharacterized protein</fullName>
    </submittedName>
</protein>
<dbReference type="PANTHER" id="PTHR20948:SF2">
    <property type="entry name" value="TRANSMEMBRANE PROTEIN 164"/>
    <property type="match status" value="1"/>
</dbReference>
<feature type="transmembrane region" description="Helical" evidence="1">
    <location>
        <begin position="102"/>
        <end position="121"/>
    </location>
</feature>
<feature type="transmembrane region" description="Helical" evidence="1">
    <location>
        <begin position="265"/>
        <end position="289"/>
    </location>
</feature>
<feature type="transmembrane region" description="Helical" evidence="1">
    <location>
        <begin position="184"/>
        <end position="202"/>
    </location>
</feature>
<name>A0A9W7L853_9STRA</name>
<evidence type="ECO:0000256" key="2">
    <source>
        <dbReference type="SAM" id="SignalP"/>
    </source>
</evidence>
<keyword evidence="1" id="KW-1133">Transmembrane helix</keyword>
<feature type="transmembrane region" description="Helical" evidence="1">
    <location>
        <begin position="218"/>
        <end position="245"/>
    </location>
</feature>
<feature type="transmembrane region" description="Helical" evidence="1">
    <location>
        <begin position="72"/>
        <end position="90"/>
    </location>
</feature>
<keyword evidence="2" id="KW-0732">Signal</keyword>
<feature type="transmembrane region" description="Helical" evidence="1">
    <location>
        <begin position="127"/>
        <end position="147"/>
    </location>
</feature>
<evidence type="ECO:0000313" key="3">
    <source>
        <dbReference type="EMBL" id="GMI37274.1"/>
    </source>
</evidence>
<dbReference type="InterPro" id="IPR026508">
    <property type="entry name" value="TMEM164"/>
</dbReference>
<reference evidence="4" key="1">
    <citation type="journal article" date="2023" name="Commun. Biol.">
        <title>Genome analysis of Parmales, the sister group of diatoms, reveals the evolutionary specialization of diatoms from phago-mixotrophs to photoautotrophs.</title>
        <authorList>
            <person name="Ban H."/>
            <person name="Sato S."/>
            <person name="Yoshikawa S."/>
            <person name="Yamada K."/>
            <person name="Nakamura Y."/>
            <person name="Ichinomiya M."/>
            <person name="Sato N."/>
            <person name="Blanc-Mathieu R."/>
            <person name="Endo H."/>
            <person name="Kuwata A."/>
            <person name="Ogata H."/>
        </authorList>
    </citation>
    <scope>NUCLEOTIDE SEQUENCE [LARGE SCALE GENOMIC DNA]</scope>
</reference>
<proteinExistence type="predicted"/>
<feature type="signal peptide" evidence="2">
    <location>
        <begin position="1"/>
        <end position="17"/>
    </location>
</feature>
<evidence type="ECO:0000313" key="4">
    <source>
        <dbReference type="Proteomes" id="UP001165065"/>
    </source>
</evidence>
<keyword evidence="4" id="KW-1185">Reference proteome</keyword>
<dbReference type="PANTHER" id="PTHR20948">
    <property type="entry name" value="TRANSMEMBRANE PROTEIN 164"/>
    <property type="match status" value="1"/>
</dbReference>
<gene>
    <name evidence="3" type="ORF">TrCOL_g10045</name>
</gene>
<sequence>MTSIIAIGASFFMWLSGGRILDGPIPKEESGYFSYDVCHQNPTTYCRDLLPGHREVAATWFLSPERIAAETLIVPSALGVVLLLLIPSLPVSKSTSPDPPSLPIRFLSLICVCIQVFYKISGYANKLAFMVMPCNMLWTVSLLATLIPAARDTLVQCMYSLQILVWVVFVISDTSDLKMPFEIQFFWINHVLLVLVPFYYLFTSKVPAKLCVLDFLKWWLLSCSVTGIFYFGFVTPLAVLTRLNLNYMLSPPPTGGSENFRLESMALMALGFFISRLITVGIYQVVLIAKKKVKQQ</sequence>
<organism evidence="3 4">
    <name type="scientific">Triparma columacea</name>
    <dbReference type="NCBI Taxonomy" id="722753"/>
    <lineage>
        <taxon>Eukaryota</taxon>
        <taxon>Sar</taxon>
        <taxon>Stramenopiles</taxon>
        <taxon>Ochrophyta</taxon>
        <taxon>Bolidophyceae</taxon>
        <taxon>Parmales</taxon>
        <taxon>Triparmaceae</taxon>
        <taxon>Triparma</taxon>
    </lineage>
</organism>
<dbReference type="EMBL" id="BRYA01000072">
    <property type="protein sequence ID" value="GMI37274.1"/>
    <property type="molecule type" value="Genomic_DNA"/>
</dbReference>